<feature type="compositionally biased region" description="Acidic residues" evidence="5">
    <location>
        <begin position="83"/>
        <end position="100"/>
    </location>
</feature>
<feature type="compositionally biased region" description="Acidic residues" evidence="5">
    <location>
        <begin position="391"/>
        <end position="403"/>
    </location>
</feature>
<evidence type="ECO:0000259" key="7">
    <source>
        <dbReference type="Pfam" id="PF25121"/>
    </source>
</evidence>
<feature type="compositionally biased region" description="Basic residues" evidence="5">
    <location>
        <begin position="606"/>
        <end position="617"/>
    </location>
</feature>
<evidence type="ECO:0000259" key="6">
    <source>
        <dbReference type="Pfam" id="PF08159"/>
    </source>
</evidence>
<feature type="compositionally biased region" description="Basic residues" evidence="5">
    <location>
        <begin position="1"/>
        <end position="10"/>
    </location>
</feature>
<feature type="domain" description="ESF1 RRM" evidence="7">
    <location>
        <begin position="160"/>
        <end position="328"/>
    </location>
</feature>
<feature type="region of interest" description="Disordered" evidence="5">
    <location>
        <begin position="64"/>
        <end position="160"/>
    </location>
</feature>
<dbReference type="AlphaFoldDB" id="A0A2T4C5U3"/>
<dbReference type="PANTHER" id="PTHR12202:SF0">
    <property type="entry name" value="ESF1 HOMOLOG"/>
    <property type="match status" value="1"/>
</dbReference>
<feature type="region of interest" description="Disordered" evidence="5">
    <location>
        <begin position="603"/>
        <end position="623"/>
    </location>
</feature>
<name>A0A2T4C5U3_TRILO</name>
<proteinExistence type="inferred from homology"/>
<protein>
    <submittedName>
        <fullName evidence="8">Uncharacterized protein</fullName>
    </submittedName>
</protein>
<feature type="compositionally biased region" description="Basic and acidic residues" evidence="5">
    <location>
        <begin position="557"/>
        <end position="572"/>
    </location>
</feature>
<dbReference type="InterPro" id="IPR056750">
    <property type="entry name" value="RRM_ESF1"/>
</dbReference>
<dbReference type="InterPro" id="IPR039754">
    <property type="entry name" value="Esf1"/>
</dbReference>
<keyword evidence="9" id="KW-1185">Reference proteome</keyword>
<gene>
    <name evidence="8" type="ORF">M440DRAFT_53034</name>
</gene>
<dbReference type="Pfam" id="PF25121">
    <property type="entry name" value="RRM_ESF1"/>
    <property type="match status" value="1"/>
</dbReference>
<dbReference type="Pfam" id="PF08159">
    <property type="entry name" value="NUC153"/>
    <property type="match status" value="1"/>
</dbReference>
<dbReference type="InterPro" id="IPR012580">
    <property type="entry name" value="NUC153"/>
</dbReference>
<dbReference type="GO" id="GO:0003723">
    <property type="term" value="F:RNA binding"/>
    <property type="evidence" value="ECO:0007669"/>
    <property type="project" value="TreeGrafter"/>
</dbReference>
<dbReference type="GO" id="GO:0005730">
    <property type="term" value="C:nucleolus"/>
    <property type="evidence" value="ECO:0007669"/>
    <property type="project" value="UniProtKB-SubCell"/>
</dbReference>
<accession>A0A2T4C5U3</accession>
<evidence type="ECO:0000256" key="4">
    <source>
        <dbReference type="ARBA" id="ARBA00023242"/>
    </source>
</evidence>
<evidence type="ECO:0000313" key="8">
    <source>
        <dbReference type="EMBL" id="PTB76936.1"/>
    </source>
</evidence>
<feature type="compositionally biased region" description="Basic and acidic residues" evidence="5">
    <location>
        <begin position="655"/>
        <end position="668"/>
    </location>
</feature>
<feature type="compositionally biased region" description="Basic and acidic residues" evidence="5">
    <location>
        <begin position="64"/>
        <end position="82"/>
    </location>
</feature>
<evidence type="ECO:0000256" key="1">
    <source>
        <dbReference type="ARBA" id="ARBA00004604"/>
    </source>
</evidence>
<sequence length="693" mass="78280">MDKPKGKKKTGGAPPAPISDERFASFQTDPRFRLPSRKHTKTTVDKRFARILKDDEFTATAKVDKYGRKIKSDSKKKALQRLEEDEEDEEDIEVEDDEVVERELRAASRSRKYDPAREGGFSSSDESDSDSDSEESVLDLATGGDMQRLEQEEIKTGEVTTRIAVVNLDWDHVKSTDLMALFSSFIPANDGGKVLNVAIYPSEFGKERMQQEELEGPPKQLFRRGKKDEESDDDDDESASDSEAEEARIKKKLIQEGDDQDFDSDALRAYQLDRLRYYYAVMTCSSKSTAQAIYEATDGTEYQASSNFIDLRFVPDDVTFDDEPRDSCDKVPESYKPIEFVTNALQSSKVKLTWDMHPEEINRKESIKRAFKGSRAEIDEQDLKAYLAGDSESDEDEDADADAGEAPADGEPKLSKKELARRKMREALGLAAEPETKKAKDAPVGELEVTFTPALSGDKAKKEDREETTIEKYARKERERKEKKRQAAKARREAMNSGGDNKNAESSDEDIEVVHGGGKEDDDGEDLGFNDPFFTAADPTPATKSSIRKEERRKKREAREAAAARDAQEKAHLAKVMAEGADDNEDQAEHLDHFDMNEILRAEKQKGKKAKYQKKNKGKGDGLQEDFEIDVKDERFKAVFDSHEFAIDPSNPKFKATEGMKKLLEEGRKKRKMAVLGDEEDQPQDKKTKKGRR</sequence>
<evidence type="ECO:0000256" key="2">
    <source>
        <dbReference type="ARBA" id="ARBA00009087"/>
    </source>
</evidence>
<feature type="compositionally biased region" description="Acidic residues" evidence="5">
    <location>
        <begin position="125"/>
        <end position="137"/>
    </location>
</feature>
<feature type="region of interest" description="Disordered" evidence="5">
    <location>
        <begin position="388"/>
        <end position="573"/>
    </location>
</feature>
<feature type="region of interest" description="Disordered" evidence="5">
    <location>
        <begin position="647"/>
        <end position="693"/>
    </location>
</feature>
<evidence type="ECO:0000313" key="9">
    <source>
        <dbReference type="Proteomes" id="UP000240760"/>
    </source>
</evidence>
<dbReference type="PANTHER" id="PTHR12202">
    <property type="entry name" value="ESF1 HOMOLOG"/>
    <property type="match status" value="1"/>
</dbReference>
<dbReference type="EMBL" id="KZ679131">
    <property type="protein sequence ID" value="PTB76936.1"/>
    <property type="molecule type" value="Genomic_DNA"/>
</dbReference>
<evidence type="ECO:0000256" key="5">
    <source>
        <dbReference type="SAM" id="MobiDB-lite"/>
    </source>
</evidence>
<comment type="subcellular location">
    <subcellularLocation>
        <location evidence="1">Nucleus</location>
        <location evidence="1">Nucleolus</location>
    </subcellularLocation>
</comment>
<feature type="compositionally biased region" description="Acidic residues" evidence="5">
    <location>
        <begin position="230"/>
        <end position="244"/>
    </location>
</feature>
<dbReference type="Proteomes" id="UP000240760">
    <property type="component" value="Unassembled WGS sequence"/>
</dbReference>
<feature type="compositionally biased region" description="Basic and acidic residues" evidence="5">
    <location>
        <begin position="147"/>
        <end position="156"/>
    </location>
</feature>
<feature type="region of interest" description="Disordered" evidence="5">
    <location>
        <begin position="1"/>
        <end position="45"/>
    </location>
</feature>
<feature type="region of interest" description="Disordered" evidence="5">
    <location>
        <begin position="207"/>
        <end position="247"/>
    </location>
</feature>
<feature type="domain" description="NUC153" evidence="6">
    <location>
        <begin position="633"/>
        <end position="661"/>
    </location>
</feature>
<feature type="compositionally biased region" description="Basic and acidic residues" evidence="5">
    <location>
        <begin position="101"/>
        <end position="117"/>
    </location>
</feature>
<reference evidence="8 9" key="1">
    <citation type="submission" date="2016-07" db="EMBL/GenBank/DDBJ databases">
        <title>Multiple horizontal gene transfer events from other fungi enriched the ability of initially mycotrophic Trichoderma (Ascomycota) to feed on dead plant biomass.</title>
        <authorList>
            <consortium name="DOE Joint Genome Institute"/>
            <person name="Aerts A."/>
            <person name="Atanasova L."/>
            <person name="Chenthamara K."/>
            <person name="Zhang J."/>
            <person name="Grujic M."/>
            <person name="Henrissat B."/>
            <person name="Kuo A."/>
            <person name="Salamov A."/>
            <person name="Lipzen A."/>
            <person name="Labutti K."/>
            <person name="Barry K."/>
            <person name="Miao Y."/>
            <person name="Rahimi M.J."/>
            <person name="Shen Q."/>
            <person name="Grigoriev I.V."/>
            <person name="Kubicek C.P."/>
            <person name="Druzhinina I.S."/>
        </authorList>
    </citation>
    <scope>NUCLEOTIDE SEQUENCE [LARGE SCALE GENOMIC DNA]</scope>
    <source>
        <strain evidence="8 9">ATCC 18648</strain>
    </source>
</reference>
<keyword evidence="3" id="KW-0175">Coiled coil</keyword>
<dbReference type="STRING" id="983965.A0A2T4C5U3"/>
<dbReference type="OrthoDB" id="431825at2759"/>
<evidence type="ECO:0000256" key="3">
    <source>
        <dbReference type="ARBA" id="ARBA00023054"/>
    </source>
</evidence>
<feature type="compositionally biased region" description="Basic and acidic residues" evidence="5">
    <location>
        <begin position="458"/>
        <end position="480"/>
    </location>
</feature>
<organism evidence="8 9">
    <name type="scientific">Trichoderma longibrachiatum ATCC 18648</name>
    <dbReference type="NCBI Taxonomy" id="983965"/>
    <lineage>
        <taxon>Eukaryota</taxon>
        <taxon>Fungi</taxon>
        <taxon>Dikarya</taxon>
        <taxon>Ascomycota</taxon>
        <taxon>Pezizomycotina</taxon>
        <taxon>Sordariomycetes</taxon>
        <taxon>Hypocreomycetidae</taxon>
        <taxon>Hypocreales</taxon>
        <taxon>Hypocreaceae</taxon>
        <taxon>Trichoderma</taxon>
    </lineage>
</organism>
<comment type="similarity">
    <text evidence="2">Belongs to the ESF1 family.</text>
</comment>
<feature type="compositionally biased region" description="Basic and acidic residues" evidence="5">
    <location>
        <begin position="434"/>
        <end position="443"/>
    </location>
</feature>
<keyword evidence="4" id="KW-0539">Nucleus</keyword>
<dbReference type="GO" id="GO:0006364">
    <property type="term" value="P:rRNA processing"/>
    <property type="evidence" value="ECO:0007669"/>
    <property type="project" value="InterPro"/>
</dbReference>